<evidence type="ECO:0000256" key="1">
    <source>
        <dbReference type="SAM" id="Phobius"/>
    </source>
</evidence>
<feature type="transmembrane region" description="Helical" evidence="1">
    <location>
        <begin position="46"/>
        <end position="65"/>
    </location>
</feature>
<dbReference type="AlphaFoldDB" id="A0A917PS40"/>
<gene>
    <name evidence="2" type="ORF">GCM10007063_09530</name>
</gene>
<evidence type="ECO:0008006" key="4">
    <source>
        <dbReference type="Google" id="ProtNLM"/>
    </source>
</evidence>
<keyword evidence="1" id="KW-1133">Transmembrane helix</keyword>
<reference evidence="2" key="2">
    <citation type="submission" date="2020-09" db="EMBL/GenBank/DDBJ databases">
        <authorList>
            <person name="Sun Q."/>
            <person name="Ohkuma M."/>
        </authorList>
    </citation>
    <scope>NUCLEOTIDE SEQUENCE</scope>
    <source>
        <strain evidence="2">JCM 12580</strain>
    </source>
</reference>
<keyword evidence="1" id="KW-0812">Transmembrane</keyword>
<feature type="transmembrane region" description="Helical" evidence="1">
    <location>
        <begin position="21"/>
        <end position="40"/>
    </location>
</feature>
<accession>A0A917PS40</accession>
<keyword evidence="3" id="KW-1185">Reference proteome</keyword>
<keyword evidence="1" id="KW-0472">Membrane</keyword>
<name>A0A917PS40_9BACI</name>
<dbReference type="Proteomes" id="UP000658382">
    <property type="component" value="Unassembled WGS sequence"/>
</dbReference>
<evidence type="ECO:0000313" key="3">
    <source>
        <dbReference type="Proteomes" id="UP000658382"/>
    </source>
</evidence>
<dbReference type="RefSeq" id="WP_188631937.1">
    <property type="nucleotide sequence ID" value="NZ_BMNQ01000007.1"/>
</dbReference>
<sequence>MSAEDKKENIEVWEDLVHIKDLTISLAICSVTSLGGYLIAPDSQQPLIYGLIGAVSGFIISTIIVTPKRNFSYTDEE</sequence>
<comment type="caution">
    <text evidence="2">The sequence shown here is derived from an EMBL/GenBank/DDBJ whole genome shotgun (WGS) entry which is preliminary data.</text>
</comment>
<protein>
    <recommendedName>
        <fullName evidence="4">Heme ABC transporter</fullName>
    </recommendedName>
</protein>
<organism evidence="2 3">
    <name type="scientific">Lentibacillus kapialis</name>
    <dbReference type="NCBI Taxonomy" id="340214"/>
    <lineage>
        <taxon>Bacteria</taxon>
        <taxon>Bacillati</taxon>
        <taxon>Bacillota</taxon>
        <taxon>Bacilli</taxon>
        <taxon>Bacillales</taxon>
        <taxon>Bacillaceae</taxon>
        <taxon>Lentibacillus</taxon>
    </lineage>
</organism>
<proteinExistence type="predicted"/>
<dbReference type="EMBL" id="BMNQ01000007">
    <property type="protein sequence ID" value="GGJ88993.1"/>
    <property type="molecule type" value="Genomic_DNA"/>
</dbReference>
<reference evidence="2" key="1">
    <citation type="journal article" date="2014" name="Int. J. Syst. Evol. Microbiol.">
        <title>Complete genome sequence of Corynebacterium casei LMG S-19264T (=DSM 44701T), isolated from a smear-ripened cheese.</title>
        <authorList>
            <consortium name="US DOE Joint Genome Institute (JGI-PGF)"/>
            <person name="Walter F."/>
            <person name="Albersmeier A."/>
            <person name="Kalinowski J."/>
            <person name="Ruckert C."/>
        </authorList>
    </citation>
    <scope>NUCLEOTIDE SEQUENCE</scope>
    <source>
        <strain evidence="2">JCM 12580</strain>
    </source>
</reference>
<evidence type="ECO:0000313" key="2">
    <source>
        <dbReference type="EMBL" id="GGJ88993.1"/>
    </source>
</evidence>